<evidence type="ECO:0000259" key="2">
    <source>
        <dbReference type="Pfam" id="PF04909"/>
    </source>
</evidence>
<protein>
    <submittedName>
        <fullName evidence="3">L-fuconolactonase</fullName>
        <ecNumber evidence="3">3.1.1.-</ecNumber>
    </submittedName>
</protein>
<gene>
    <name evidence="3" type="ORF">HNR13_000129</name>
</gene>
<dbReference type="PANTHER" id="PTHR43569:SF2">
    <property type="entry name" value="AMIDOHYDROLASE-RELATED DOMAIN-CONTAINING PROTEIN"/>
    <property type="match status" value="1"/>
</dbReference>
<dbReference type="EC" id="3.1.1.-" evidence="3"/>
<evidence type="ECO:0000313" key="3">
    <source>
        <dbReference type="EMBL" id="NYJ21842.1"/>
    </source>
</evidence>
<dbReference type="GO" id="GO:0016787">
    <property type="term" value="F:hydrolase activity"/>
    <property type="evidence" value="ECO:0007669"/>
    <property type="project" value="UniProtKB-KW"/>
</dbReference>
<evidence type="ECO:0000313" key="4">
    <source>
        <dbReference type="Proteomes" id="UP000578352"/>
    </source>
</evidence>
<dbReference type="SUPFAM" id="SSF51556">
    <property type="entry name" value="Metallo-dependent hydrolases"/>
    <property type="match status" value="1"/>
</dbReference>
<dbReference type="EMBL" id="JACCFL010000001">
    <property type="protein sequence ID" value="NYJ21842.1"/>
    <property type="molecule type" value="Genomic_DNA"/>
</dbReference>
<proteinExistence type="inferred from homology"/>
<dbReference type="InterPro" id="IPR032466">
    <property type="entry name" value="Metal_Hydrolase"/>
</dbReference>
<accession>A0A853CN02</accession>
<keyword evidence="3" id="KW-0378">Hydrolase</keyword>
<organism evidence="3 4">
    <name type="scientific">Leifsonia shinshuensis</name>
    <dbReference type="NCBI Taxonomy" id="150026"/>
    <lineage>
        <taxon>Bacteria</taxon>
        <taxon>Bacillati</taxon>
        <taxon>Actinomycetota</taxon>
        <taxon>Actinomycetes</taxon>
        <taxon>Micrococcales</taxon>
        <taxon>Microbacteriaceae</taxon>
        <taxon>Leifsonia</taxon>
    </lineage>
</organism>
<name>A0A853CN02_9MICO</name>
<sequence length="275" mass="29628">MTVDAHLHLWDLDRVAYPWLTAALAPIDRTFAFAEVEPQLERAGVDRVVLVQAADSVEDSAAMFAVPSPMVAGVVAWVDLLDPAAAALQLDRWSEHPSFVGVRHLIHDEPDADWLGRPAVRASLALLAERGLSFDVIGVLPRHLEHAVSIADELPSLRLVIDHLGTPPVGAPDAEPWAGLITELSRRPNVFVKLSGLTTLGGGSDAARLRPYVEHALDAFGAARTLYGGDWPVSTLAGPYAETWATAQELLAGASEDEQEDVFTRAAARAYRLDS</sequence>
<evidence type="ECO:0000256" key="1">
    <source>
        <dbReference type="ARBA" id="ARBA00038310"/>
    </source>
</evidence>
<comment type="caution">
    <text evidence="3">The sequence shown here is derived from an EMBL/GenBank/DDBJ whole genome shotgun (WGS) entry which is preliminary data.</text>
</comment>
<dbReference type="Proteomes" id="UP000578352">
    <property type="component" value="Unassembled WGS sequence"/>
</dbReference>
<comment type="similarity">
    <text evidence="1">Belongs to the metallo-dependent hydrolases superfamily.</text>
</comment>
<feature type="domain" description="Amidohydrolase-related" evidence="2">
    <location>
        <begin position="3"/>
        <end position="273"/>
    </location>
</feature>
<dbReference type="AlphaFoldDB" id="A0A853CN02"/>
<dbReference type="InterPro" id="IPR006680">
    <property type="entry name" value="Amidohydro-rel"/>
</dbReference>
<dbReference type="RefSeq" id="WP_179603973.1">
    <property type="nucleotide sequence ID" value="NZ_BAABEH010000001.1"/>
</dbReference>
<dbReference type="Gene3D" id="3.20.20.140">
    <property type="entry name" value="Metal-dependent hydrolases"/>
    <property type="match status" value="1"/>
</dbReference>
<dbReference type="InterPro" id="IPR052350">
    <property type="entry name" value="Metallo-dep_Lactonases"/>
</dbReference>
<reference evidence="3 4" key="1">
    <citation type="submission" date="2020-07" db="EMBL/GenBank/DDBJ databases">
        <title>Sequencing the genomes of 1000 actinobacteria strains.</title>
        <authorList>
            <person name="Klenk H.-P."/>
        </authorList>
    </citation>
    <scope>NUCLEOTIDE SEQUENCE [LARGE SCALE GENOMIC DNA]</scope>
    <source>
        <strain evidence="3 4">DSM 15165</strain>
    </source>
</reference>
<dbReference type="PANTHER" id="PTHR43569">
    <property type="entry name" value="AMIDOHYDROLASE"/>
    <property type="match status" value="1"/>
</dbReference>
<dbReference type="Pfam" id="PF04909">
    <property type="entry name" value="Amidohydro_2"/>
    <property type="match status" value="1"/>
</dbReference>